<evidence type="ECO:0000313" key="1">
    <source>
        <dbReference type="EMBL" id="GFZ05930.1"/>
    </source>
</evidence>
<protein>
    <submittedName>
        <fullName evidence="1">Uncharacterized protein</fullName>
    </submittedName>
</protein>
<evidence type="ECO:0000313" key="2">
    <source>
        <dbReference type="Proteomes" id="UP000585474"/>
    </source>
</evidence>
<sequence length="228" mass="25945">MDEENKWKRSGQIPPFGNWEYTNDLPITQYFESARQAGLTVRYTNSSGECGGVGDLYATTLNFQKPRPPKTIRGGAKKWNPDVKEQKKQAAKTKKNVGIYQYQYQRDGTEAPRKQNISKHIINTNNTTSVKIVKAHGGGSGQRRQQQPPKATAVKAVDEDLYKIPPHLLKSSNRVQETAGIFLKMLNASLYSITLLIFKRLRLYNMKMEIPVLWRMELAMKIPVTFGK</sequence>
<gene>
    <name evidence="1" type="ORF">Acr_18g0001000</name>
</gene>
<dbReference type="PANTHER" id="PTHR33699">
    <property type="entry name" value="EXPRESSED PROTEIN"/>
    <property type="match status" value="1"/>
</dbReference>
<dbReference type="EMBL" id="BJWL01000018">
    <property type="protein sequence ID" value="GFZ05930.1"/>
    <property type="molecule type" value="Genomic_DNA"/>
</dbReference>
<proteinExistence type="predicted"/>
<dbReference type="OrthoDB" id="755325at2759"/>
<comment type="caution">
    <text evidence="1">The sequence shown here is derived from an EMBL/GenBank/DDBJ whole genome shotgun (WGS) entry which is preliminary data.</text>
</comment>
<organism evidence="1 2">
    <name type="scientific">Actinidia rufa</name>
    <dbReference type="NCBI Taxonomy" id="165716"/>
    <lineage>
        <taxon>Eukaryota</taxon>
        <taxon>Viridiplantae</taxon>
        <taxon>Streptophyta</taxon>
        <taxon>Embryophyta</taxon>
        <taxon>Tracheophyta</taxon>
        <taxon>Spermatophyta</taxon>
        <taxon>Magnoliopsida</taxon>
        <taxon>eudicotyledons</taxon>
        <taxon>Gunneridae</taxon>
        <taxon>Pentapetalae</taxon>
        <taxon>asterids</taxon>
        <taxon>Ericales</taxon>
        <taxon>Actinidiaceae</taxon>
        <taxon>Actinidia</taxon>
    </lineage>
</organism>
<dbReference type="PANTHER" id="PTHR33699:SF3">
    <property type="entry name" value="OS06G0347300 PROTEIN"/>
    <property type="match status" value="1"/>
</dbReference>
<dbReference type="AlphaFoldDB" id="A0A7J0G563"/>
<name>A0A7J0G563_9ERIC</name>
<keyword evidence="2" id="KW-1185">Reference proteome</keyword>
<reference evidence="1 2" key="1">
    <citation type="submission" date="2019-07" db="EMBL/GenBank/DDBJ databases">
        <title>De Novo Assembly of kiwifruit Actinidia rufa.</title>
        <authorList>
            <person name="Sugita-Konishi S."/>
            <person name="Sato K."/>
            <person name="Mori E."/>
            <person name="Abe Y."/>
            <person name="Kisaki G."/>
            <person name="Hamano K."/>
            <person name="Suezawa K."/>
            <person name="Otani M."/>
            <person name="Fukuda T."/>
            <person name="Manabe T."/>
            <person name="Gomi K."/>
            <person name="Tabuchi M."/>
            <person name="Akimitsu K."/>
            <person name="Kataoka I."/>
        </authorList>
    </citation>
    <scope>NUCLEOTIDE SEQUENCE [LARGE SCALE GENOMIC DNA]</scope>
    <source>
        <strain evidence="2">cv. Fuchu</strain>
    </source>
</reference>
<accession>A0A7J0G563</accession>
<dbReference type="Proteomes" id="UP000585474">
    <property type="component" value="Unassembled WGS sequence"/>
</dbReference>